<dbReference type="Proteomes" id="UP000602198">
    <property type="component" value="Unassembled WGS sequence"/>
</dbReference>
<name>A0ABS1M361_9NOCA</name>
<dbReference type="PANTHER" id="PTHR31299:SF0">
    <property type="entry name" value="ESTERASE, PUTATIVE (AFU_ORTHOLOGUE AFUA_1G05850)-RELATED"/>
    <property type="match status" value="1"/>
</dbReference>
<dbReference type="Pfam" id="PF05139">
    <property type="entry name" value="Erythro_esteras"/>
    <property type="match status" value="1"/>
</dbReference>
<dbReference type="InterPro" id="IPR052036">
    <property type="entry name" value="Hydrolase/PRTase-associated"/>
</dbReference>
<dbReference type="Gene3D" id="3.30.1870.10">
    <property type="entry name" value="EreA-like, domain 2"/>
    <property type="match status" value="1"/>
</dbReference>
<dbReference type="EMBL" id="JAERRJ010000002">
    <property type="protein sequence ID" value="MBL1074259.1"/>
    <property type="molecule type" value="Genomic_DNA"/>
</dbReference>
<dbReference type="InterPro" id="IPR007815">
    <property type="entry name" value="Emycin_Estase"/>
</dbReference>
<proteinExistence type="predicted"/>
<dbReference type="RefSeq" id="WP_201945074.1">
    <property type="nucleotide sequence ID" value="NZ_JAERRJ010000002.1"/>
</dbReference>
<evidence type="ECO:0000313" key="1">
    <source>
        <dbReference type="EMBL" id="MBL1074259.1"/>
    </source>
</evidence>
<gene>
    <name evidence="1" type="ORF">JK358_07600</name>
</gene>
<comment type="caution">
    <text evidence="1">The sequence shown here is derived from an EMBL/GenBank/DDBJ whole genome shotgun (WGS) entry which is preliminary data.</text>
</comment>
<sequence>MSTTITLHGIARGLDDADGLARALDELLARGPALFALGEPTHGIAAFPLLRNEILAHLVERGFRSIVLEMDVFAARIVDDYVSGGAGDLDTVLAAGFSHGFGNVPGNRELVAWLRAYNAVHEPADRVRFYGMEAPVEYAGAPSPRHAMTEVTAYLPAPLRPESGSDLDALLGEESEWSNAAAMYDAAASLGNSARARALRVIADDLASALRRAAPFLRPADPIGYDHALAQARTALGLLRYHAAMATPGPDRMANLLGVRAEMMADNLFAVLAHERSRGPSLVFAHNVHLLRTQSTMPIADDAVNWCAAGAFAALELGDRYLFVATDASPSSDPETLQRLLAEATGRRALFPAPALCAALPASAGTSTPMLPGHIPLRPRDLPGADAVLFLADTDGKRHPYW</sequence>
<keyword evidence="2" id="KW-1185">Reference proteome</keyword>
<protein>
    <submittedName>
        <fullName evidence="1">Erythromycin esterase family protein</fullName>
    </submittedName>
</protein>
<organism evidence="1 2">
    <name type="scientific">Nocardia acididurans</name>
    <dbReference type="NCBI Taxonomy" id="2802282"/>
    <lineage>
        <taxon>Bacteria</taxon>
        <taxon>Bacillati</taxon>
        <taxon>Actinomycetota</taxon>
        <taxon>Actinomycetes</taxon>
        <taxon>Mycobacteriales</taxon>
        <taxon>Nocardiaceae</taxon>
        <taxon>Nocardia</taxon>
    </lineage>
</organism>
<accession>A0ABS1M361</accession>
<dbReference type="SUPFAM" id="SSF159501">
    <property type="entry name" value="EreA/ChaN-like"/>
    <property type="match status" value="1"/>
</dbReference>
<dbReference type="CDD" id="cd14728">
    <property type="entry name" value="Ere-like"/>
    <property type="match status" value="1"/>
</dbReference>
<reference evidence="1 2" key="1">
    <citation type="submission" date="2021-01" db="EMBL/GenBank/DDBJ databases">
        <title>WGS of actinomycetes isolated from Thailand.</title>
        <authorList>
            <person name="Thawai C."/>
        </authorList>
    </citation>
    <scope>NUCLEOTIDE SEQUENCE [LARGE SCALE GENOMIC DNA]</scope>
    <source>
        <strain evidence="1 2">LPG 2</strain>
    </source>
</reference>
<dbReference type="PANTHER" id="PTHR31299">
    <property type="entry name" value="ESTERASE, PUTATIVE (AFU_ORTHOLOGUE AFUA_1G05850)-RELATED"/>
    <property type="match status" value="1"/>
</dbReference>
<evidence type="ECO:0000313" key="2">
    <source>
        <dbReference type="Proteomes" id="UP000602198"/>
    </source>
</evidence>